<proteinExistence type="predicted"/>
<dbReference type="Proteomes" id="UP001054821">
    <property type="component" value="Chromosome 2"/>
</dbReference>
<gene>
    <name evidence="1" type="ORF">L3X38_010742</name>
</gene>
<organism evidence="1 2">
    <name type="scientific">Prunus dulcis</name>
    <name type="common">Almond</name>
    <name type="synonym">Amygdalus dulcis</name>
    <dbReference type="NCBI Taxonomy" id="3755"/>
    <lineage>
        <taxon>Eukaryota</taxon>
        <taxon>Viridiplantae</taxon>
        <taxon>Streptophyta</taxon>
        <taxon>Embryophyta</taxon>
        <taxon>Tracheophyta</taxon>
        <taxon>Spermatophyta</taxon>
        <taxon>Magnoliopsida</taxon>
        <taxon>eudicotyledons</taxon>
        <taxon>Gunneridae</taxon>
        <taxon>Pentapetalae</taxon>
        <taxon>rosids</taxon>
        <taxon>fabids</taxon>
        <taxon>Rosales</taxon>
        <taxon>Rosaceae</taxon>
        <taxon>Amygdaloideae</taxon>
        <taxon>Amygdaleae</taxon>
        <taxon>Prunus</taxon>
    </lineage>
</organism>
<accession>A0AAD4WGS0</accession>
<keyword evidence="2" id="KW-1185">Reference proteome</keyword>
<sequence>MLDHLGSSCDFKSSGTVAVEQYGQWKTAIKDVFSICVVVGLKGRRFGFEGSKTDMVVGEETEGLFDRQFCDVFVIATYEFVGTLPKARAGEEGVKNGKQVVV</sequence>
<protein>
    <submittedName>
        <fullName evidence="1">Uncharacterized protein</fullName>
    </submittedName>
</protein>
<evidence type="ECO:0000313" key="2">
    <source>
        <dbReference type="Proteomes" id="UP001054821"/>
    </source>
</evidence>
<evidence type="ECO:0000313" key="1">
    <source>
        <dbReference type="EMBL" id="KAI5342866.1"/>
    </source>
</evidence>
<dbReference type="AlphaFoldDB" id="A0AAD4WGS0"/>
<dbReference type="EMBL" id="JAJFAZ020000002">
    <property type="protein sequence ID" value="KAI5342866.1"/>
    <property type="molecule type" value="Genomic_DNA"/>
</dbReference>
<comment type="caution">
    <text evidence="1">The sequence shown here is derived from an EMBL/GenBank/DDBJ whole genome shotgun (WGS) entry which is preliminary data.</text>
</comment>
<reference evidence="1 2" key="1">
    <citation type="journal article" date="2022" name="G3 (Bethesda)">
        <title>Whole-genome sequence and methylome profiling of the almond [Prunus dulcis (Mill.) D.A. Webb] cultivar 'Nonpareil'.</title>
        <authorList>
            <person name="D'Amico-Willman K.M."/>
            <person name="Ouma W.Z."/>
            <person name="Meulia T."/>
            <person name="Sideli G.M."/>
            <person name="Gradziel T.M."/>
            <person name="Fresnedo-Ramirez J."/>
        </authorList>
    </citation>
    <scope>NUCLEOTIDE SEQUENCE [LARGE SCALE GENOMIC DNA]</scope>
    <source>
        <strain evidence="1">Clone GOH B32 T37-40</strain>
    </source>
</reference>
<name>A0AAD4WGS0_PRUDU</name>